<keyword evidence="3 7" id="KW-0808">Transferase</keyword>
<protein>
    <submittedName>
        <fullName evidence="7">1-acyl-sn-glycerol-3-phosphate acyltransferase</fullName>
    </submittedName>
</protein>
<evidence type="ECO:0000256" key="3">
    <source>
        <dbReference type="ARBA" id="ARBA00022679"/>
    </source>
</evidence>
<comment type="pathway">
    <text evidence="1">Lipid metabolism.</text>
</comment>
<evidence type="ECO:0000313" key="7">
    <source>
        <dbReference type="EMBL" id="QCI79038.1"/>
    </source>
</evidence>
<dbReference type="RefSeq" id="WP_222873847.1">
    <property type="nucleotide sequence ID" value="NZ_CP039704.1"/>
</dbReference>
<dbReference type="PANTHER" id="PTHR10434:SF64">
    <property type="entry name" value="1-ACYL-SN-GLYCEROL-3-PHOSPHATE ACYLTRANSFERASE-RELATED"/>
    <property type="match status" value="1"/>
</dbReference>
<dbReference type="GO" id="GO:0006654">
    <property type="term" value="P:phosphatidic acid biosynthetic process"/>
    <property type="evidence" value="ECO:0007669"/>
    <property type="project" value="TreeGrafter"/>
</dbReference>
<accession>A0A4D7C7A1</accession>
<dbReference type="SUPFAM" id="SSF69593">
    <property type="entry name" value="Glycerol-3-phosphate (1)-acyltransferase"/>
    <property type="match status" value="1"/>
</dbReference>
<evidence type="ECO:0000256" key="4">
    <source>
        <dbReference type="ARBA" id="ARBA00023098"/>
    </source>
</evidence>
<reference evidence="8" key="1">
    <citation type="submission" date="2019-04" db="EMBL/GenBank/DDBJ databases">
        <title>Complete genome sequence of Sphingomonas sp. W1-2-3.</title>
        <authorList>
            <person name="Im W.T."/>
        </authorList>
    </citation>
    <scope>NUCLEOTIDE SEQUENCE [LARGE SCALE GENOMIC DNA]</scope>
    <source>
        <strain evidence="8">W1-2-3</strain>
    </source>
</reference>
<dbReference type="Proteomes" id="UP000298714">
    <property type="component" value="Chromosome"/>
</dbReference>
<dbReference type="AlphaFoldDB" id="A0A4D7C7A1"/>
<dbReference type="PANTHER" id="PTHR10434">
    <property type="entry name" value="1-ACYL-SN-GLYCEROL-3-PHOSPHATE ACYLTRANSFERASE"/>
    <property type="match status" value="1"/>
</dbReference>
<keyword evidence="8" id="KW-1185">Reference proteome</keyword>
<sequence length="274" mass="30293">MAQSALLKPFSPEFDHDLRAIRALAWSTLVGITILPTQACIVRWLPDTSPRIPRAFHKVFCRAIGLKPQIVGAPAKDAATLFVANHVSWLDIPLIGSQVLGSFVARSDLAGWGMFGTLSNLQRTIYIQREKRSTAAQQSDEIADRLNAGQNVILFPEGTSSPGLRVLPFRSSLFSVAERARADTLIQPVSIGYTHINDMPITRAARPKIAWIGDMDLLPHVWEAIGLGTIRATVMFHPAVRRGDIANRKELARHCEAQVSEGLEAINRHRLDRD</sequence>
<keyword evidence="4" id="KW-0443">Lipid metabolism</keyword>
<keyword evidence="2" id="KW-0444">Lipid biosynthesis</keyword>
<evidence type="ECO:0000259" key="6">
    <source>
        <dbReference type="SMART" id="SM00563"/>
    </source>
</evidence>
<dbReference type="GO" id="GO:0003841">
    <property type="term" value="F:1-acylglycerol-3-phosphate O-acyltransferase activity"/>
    <property type="evidence" value="ECO:0007669"/>
    <property type="project" value="TreeGrafter"/>
</dbReference>
<organism evidence="7 8">
    <name type="scientific">Hankyongella ginsenosidimutans</name>
    <dbReference type="NCBI Taxonomy" id="1763828"/>
    <lineage>
        <taxon>Bacteria</taxon>
        <taxon>Pseudomonadati</taxon>
        <taxon>Pseudomonadota</taxon>
        <taxon>Alphaproteobacteria</taxon>
        <taxon>Sphingomonadales</taxon>
        <taxon>Sphingomonadaceae</taxon>
        <taxon>Hankyongella</taxon>
    </lineage>
</organism>
<dbReference type="KEGG" id="hgn:E6W36_03935"/>
<dbReference type="SMART" id="SM00563">
    <property type="entry name" value="PlsC"/>
    <property type="match status" value="1"/>
</dbReference>
<gene>
    <name evidence="7" type="ORF">E6W36_03935</name>
</gene>
<dbReference type="InterPro" id="IPR002123">
    <property type="entry name" value="Plipid/glycerol_acylTrfase"/>
</dbReference>
<proteinExistence type="predicted"/>
<dbReference type="EMBL" id="CP039704">
    <property type="protein sequence ID" value="QCI79038.1"/>
    <property type="molecule type" value="Genomic_DNA"/>
</dbReference>
<evidence type="ECO:0000313" key="8">
    <source>
        <dbReference type="Proteomes" id="UP000298714"/>
    </source>
</evidence>
<dbReference type="Pfam" id="PF01553">
    <property type="entry name" value="Acyltransferase"/>
    <property type="match status" value="1"/>
</dbReference>
<dbReference type="CDD" id="cd07989">
    <property type="entry name" value="LPLAT_AGPAT-like"/>
    <property type="match status" value="1"/>
</dbReference>
<evidence type="ECO:0000256" key="2">
    <source>
        <dbReference type="ARBA" id="ARBA00022516"/>
    </source>
</evidence>
<name>A0A4D7C7A1_9SPHN</name>
<feature type="domain" description="Phospholipid/glycerol acyltransferase" evidence="6">
    <location>
        <begin position="80"/>
        <end position="194"/>
    </location>
</feature>
<evidence type="ECO:0000256" key="5">
    <source>
        <dbReference type="ARBA" id="ARBA00023315"/>
    </source>
</evidence>
<evidence type="ECO:0000256" key="1">
    <source>
        <dbReference type="ARBA" id="ARBA00005189"/>
    </source>
</evidence>
<keyword evidence="5 7" id="KW-0012">Acyltransferase</keyword>